<dbReference type="Proteomes" id="UP000075714">
    <property type="component" value="Unassembled WGS sequence"/>
</dbReference>
<accession>A0A150H1B8</accession>
<evidence type="ECO:0000313" key="1">
    <source>
        <dbReference type="EMBL" id="KXZ55919.1"/>
    </source>
</evidence>
<evidence type="ECO:0000313" key="2">
    <source>
        <dbReference type="Proteomes" id="UP000075714"/>
    </source>
</evidence>
<protein>
    <submittedName>
        <fullName evidence="1">Uncharacterized protein</fullName>
    </submittedName>
</protein>
<organism evidence="1 2">
    <name type="scientific">Gonium pectorale</name>
    <name type="common">Green alga</name>
    <dbReference type="NCBI Taxonomy" id="33097"/>
    <lineage>
        <taxon>Eukaryota</taxon>
        <taxon>Viridiplantae</taxon>
        <taxon>Chlorophyta</taxon>
        <taxon>core chlorophytes</taxon>
        <taxon>Chlorophyceae</taxon>
        <taxon>CS clade</taxon>
        <taxon>Chlamydomonadales</taxon>
        <taxon>Volvocaceae</taxon>
        <taxon>Gonium</taxon>
    </lineage>
</organism>
<gene>
    <name evidence="1" type="ORF">GPECTOR_2g1470</name>
</gene>
<name>A0A150H1B8_GONPE</name>
<dbReference type="EMBL" id="LSYV01000003">
    <property type="protein sequence ID" value="KXZ55919.1"/>
    <property type="molecule type" value="Genomic_DNA"/>
</dbReference>
<reference evidence="2" key="1">
    <citation type="journal article" date="2016" name="Nat. Commun.">
        <title>The Gonium pectorale genome demonstrates co-option of cell cycle regulation during the evolution of multicellularity.</title>
        <authorList>
            <person name="Hanschen E.R."/>
            <person name="Marriage T.N."/>
            <person name="Ferris P.J."/>
            <person name="Hamaji T."/>
            <person name="Toyoda A."/>
            <person name="Fujiyama A."/>
            <person name="Neme R."/>
            <person name="Noguchi H."/>
            <person name="Minakuchi Y."/>
            <person name="Suzuki M."/>
            <person name="Kawai-Toyooka H."/>
            <person name="Smith D.R."/>
            <person name="Sparks H."/>
            <person name="Anderson J."/>
            <person name="Bakaric R."/>
            <person name="Luria V."/>
            <person name="Karger A."/>
            <person name="Kirschner M.W."/>
            <person name="Durand P.M."/>
            <person name="Michod R.E."/>
            <person name="Nozaki H."/>
            <person name="Olson B.J."/>
        </authorList>
    </citation>
    <scope>NUCLEOTIDE SEQUENCE [LARGE SCALE GENOMIC DNA]</scope>
    <source>
        <strain evidence="2">NIES-2863</strain>
    </source>
</reference>
<comment type="caution">
    <text evidence="1">The sequence shown here is derived from an EMBL/GenBank/DDBJ whole genome shotgun (WGS) entry which is preliminary data.</text>
</comment>
<dbReference type="AlphaFoldDB" id="A0A150H1B8"/>
<proteinExistence type="predicted"/>
<keyword evidence="2" id="KW-1185">Reference proteome</keyword>
<sequence>MLAYMCGEWKSHAAAYGTAPKVVTYVWREKLVPEVLEDLRAALEVLGQSAEQLPLLCELLDPMAGVDPSAL</sequence>